<dbReference type="InterPro" id="IPR006059">
    <property type="entry name" value="SBP"/>
</dbReference>
<gene>
    <name evidence="1" type="ORF">SAMN04488554_0572</name>
</gene>
<reference evidence="2" key="1">
    <citation type="submission" date="2016-10" db="EMBL/GenBank/DDBJ databases">
        <authorList>
            <person name="Varghese N."/>
            <person name="Submissions S."/>
        </authorList>
    </citation>
    <scope>NUCLEOTIDE SEQUENCE [LARGE SCALE GENOMIC DNA]</scope>
    <source>
        <strain evidence="2">DSM 21368</strain>
    </source>
</reference>
<dbReference type="AlphaFoldDB" id="A0A1H5D572"/>
<dbReference type="STRING" id="648782.SAMN04488554_0572"/>
<protein>
    <submittedName>
        <fullName evidence="1">Carbohydrate ABC transporter substrate-binding protein, CUT1 family</fullName>
    </submittedName>
</protein>
<dbReference type="Proteomes" id="UP000199220">
    <property type="component" value="Unassembled WGS sequence"/>
</dbReference>
<dbReference type="Pfam" id="PF01547">
    <property type="entry name" value="SBP_bac_1"/>
    <property type="match status" value="1"/>
</dbReference>
<dbReference type="RefSeq" id="WP_175476922.1">
    <property type="nucleotide sequence ID" value="NZ_FNTX01000001.1"/>
</dbReference>
<dbReference type="PANTHER" id="PTHR43649">
    <property type="entry name" value="ARABINOSE-BINDING PROTEIN-RELATED"/>
    <property type="match status" value="1"/>
</dbReference>
<organism evidence="1 2">
    <name type="scientific">Ruania alba</name>
    <dbReference type="NCBI Taxonomy" id="648782"/>
    <lineage>
        <taxon>Bacteria</taxon>
        <taxon>Bacillati</taxon>
        <taxon>Actinomycetota</taxon>
        <taxon>Actinomycetes</taxon>
        <taxon>Micrococcales</taxon>
        <taxon>Ruaniaceae</taxon>
        <taxon>Ruania</taxon>
    </lineage>
</organism>
<dbReference type="EMBL" id="FNTX01000001">
    <property type="protein sequence ID" value="SED73981.1"/>
    <property type="molecule type" value="Genomic_DNA"/>
</dbReference>
<accession>A0A1H5D572</accession>
<dbReference type="PANTHER" id="PTHR43649:SF30">
    <property type="entry name" value="ABC TRANSPORTER SUBSTRATE-BINDING PROTEIN"/>
    <property type="match status" value="1"/>
</dbReference>
<dbReference type="SUPFAM" id="SSF53850">
    <property type="entry name" value="Periplasmic binding protein-like II"/>
    <property type="match status" value="1"/>
</dbReference>
<dbReference type="PROSITE" id="PS51257">
    <property type="entry name" value="PROKAR_LIPOPROTEIN"/>
    <property type="match status" value="1"/>
</dbReference>
<dbReference type="Gene3D" id="3.40.190.10">
    <property type="entry name" value="Periplasmic binding protein-like II"/>
    <property type="match status" value="2"/>
</dbReference>
<sequence length="423" mass="45407">MKPSPRMIAVPAIAALMVAAGCSGGSDEVDSDNLVIQTNWTESQPQNAPLVAATEQFTEETGITVELLYNSDDLNQAYESSALAGEEADVVLLNLTDRQLNWAIDGIVVPLNDYIGEWGLDEVIPEYNVEEWTDEEGNLRGIPYTGFSWPWWFNTDLLAEAGVDQIPTTTDELLTAVTALRDAGITPMAAGGNDWSGQKLFLQIAQSYLPADEAVEVFAEGTFCESDNAMRGIELFAELRDAGLFVNGAEGYTVDDATTEYFTGQAAIGSMGSWSYLQAPEEIISVTELGGFPGPSDGEYGQPTAYQGATGSGFWVSKNGEEKIESVEQFITFMYQDEIIDSLLTDGGIVPLVLPEGSDASESNPLLAEALTTLPESVDWAVMPDLHIPASATNPMYRSVSIAFSPGNDAEAICTAMDEAYSG</sequence>
<dbReference type="InterPro" id="IPR050490">
    <property type="entry name" value="Bact_solute-bd_prot1"/>
</dbReference>
<evidence type="ECO:0000313" key="1">
    <source>
        <dbReference type="EMBL" id="SED73981.1"/>
    </source>
</evidence>
<proteinExistence type="predicted"/>
<name>A0A1H5D572_9MICO</name>
<evidence type="ECO:0000313" key="2">
    <source>
        <dbReference type="Proteomes" id="UP000199220"/>
    </source>
</evidence>
<keyword evidence="2" id="KW-1185">Reference proteome</keyword>